<reference evidence="1 2" key="1">
    <citation type="submission" date="2017-05" db="EMBL/GenBank/DDBJ databases">
        <authorList>
            <person name="Varghese N."/>
            <person name="Submissions S."/>
        </authorList>
    </citation>
    <scope>NUCLEOTIDE SEQUENCE [LARGE SCALE GENOMIC DNA]</scope>
    <source>
        <strain evidence="1 2">DSM 25457</strain>
    </source>
</reference>
<dbReference type="EMBL" id="FXUG01000008">
    <property type="protein sequence ID" value="SMP64213.1"/>
    <property type="molecule type" value="Genomic_DNA"/>
</dbReference>
<evidence type="ECO:0000313" key="1">
    <source>
        <dbReference type="EMBL" id="SMP64213.1"/>
    </source>
</evidence>
<organism evidence="1 2">
    <name type="scientific">Neorhodopirellula lusitana</name>
    <dbReference type="NCBI Taxonomy" id="445327"/>
    <lineage>
        <taxon>Bacteria</taxon>
        <taxon>Pseudomonadati</taxon>
        <taxon>Planctomycetota</taxon>
        <taxon>Planctomycetia</taxon>
        <taxon>Pirellulales</taxon>
        <taxon>Pirellulaceae</taxon>
        <taxon>Neorhodopirellula</taxon>
    </lineage>
</organism>
<accession>A0ABY1QA84</accession>
<dbReference type="Proteomes" id="UP001158067">
    <property type="component" value="Unassembled WGS sequence"/>
</dbReference>
<protein>
    <submittedName>
        <fullName evidence="1">Uncharacterized protein</fullName>
    </submittedName>
</protein>
<name>A0ABY1QA84_9BACT</name>
<gene>
    <name evidence="1" type="ORF">SAMN06265222_108181</name>
</gene>
<comment type="caution">
    <text evidence="1">The sequence shown here is derived from an EMBL/GenBank/DDBJ whole genome shotgun (WGS) entry which is preliminary data.</text>
</comment>
<sequence length="197" mass="21760">MRDARCELRVASCELRVASCELRVASCELRVASCELTLGGIVWPDGSPQGVSPCSGKPSSPTQDPSTRLARVERLSSIVWDPTARRPQMIETTAVNRPLTPSSDCHLVHSIIPDRQKRSRTSGYAMWSRNDRHCTVRSLPFRQHCAANTVPTTADDRSRRSSSVKSTACGLIEICTASDKRSTPCHLKNACRRVCCY</sequence>
<proteinExistence type="predicted"/>
<keyword evidence="2" id="KW-1185">Reference proteome</keyword>
<evidence type="ECO:0000313" key="2">
    <source>
        <dbReference type="Proteomes" id="UP001158067"/>
    </source>
</evidence>